<proteinExistence type="predicted"/>
<feature type="domain" description="THAP-type" evidence="6">
    <location>
        <begin position="80"/>
        <end position="158"/>
    </location>
</feature>
<evidence type="ECO:0000256" key="2">
    <source>
        <dbReference type="ARBA" id="ARBA00022771"/>
    </source>
</evidence>
<dbReference type="PANTHER" id="PTHR47696">
    <property type="entry name" value="THAP DOMAIN-CONTAINING PROTEIN 2"/>
    <property type="match status" value="1"/>
</dbReference>
<dbReference type="InterPro" id="IPR006612">
    <property type="entry name" value="THAP_Znf"/>
</dbReference>
<evidence type="ECO:0000313" key="7">
    <source>
        <dbReference type="EMBL" id="KAK7476706.1"/>
    </source>
</evidence>
<keyword evidence="3" id="KW-0862">Zinc</keyword>
<dbReference type="PANTHER" id="PTHR47696:SF2">
    <property type="entry name" value="PROVISIONAL ORTHOLOG OF THAP DOMAIN CONTAINING 1"/>
    <property type="match status" value="1"/>
</dbReference>
<keyword evidence="4 5" id="KW-0238">DNA-binding</keyword>
<dbReference type="PROSITE" id="PS50950">
    <property type="entry name" value="ZF_THAP"/>
    <property type="match status" value="1"/>
</dbReference>
<evidence type="ECO:0000256" key="5">
    <source>
        <dbReference type="PROSITE-ProRule" id="PRU00309"/>
    </source>
</evidence>
<sequence>MKILKGGYSTVFSRRHCLHCLPEEKNSVRYSGCLARCALLIQRTSTNTLAISPAYILVKILTYLTVQVPCSLRDCAAQTMSSCCVAFGCSNRKIAKGKSFHRFPKDEARRNQWIVALRRENFKPSEYSRICSDHFEEACFDRTGQTIRLRDTAVPTIFNFPPHTQKVSTDHCS</sequence>
<evidence type="ECO:0000256" key="1">
    <source>
        <dbReference type="ARBA" id="ARBA00022723"/>
    </source>
</evidence>
<evidence type="ECO:0000259" key="6">
    <source>
        <dbReference type="PROSITE" id="PS50950"/>
    </source>
</evidence>
<dbReference type="InterPro" id="IPR038441">
    <property type="entry name" value="THAP_Znf_sf"/>
</dbReference>
<comment type="caution">
    <text evidence="7">The sequence shown here is derived from an EMBL/GenBank/DDBJ whole genome shotgun (WGS) entry which is preliminary data.</text>
</comment>
<dbReference type="AlphaFoldDB" id="A0ABD0JNX1"/>
<gene>
    <name evidence="7" type="ORF">BaRGS_00032043</name>
</gene>
<dbReference type="Gene3D" id="6.20.210.20">
    <property type="entry name" value="THAP domain"/>
    <property type="match status" value="1"/>
</dbReference>
<protein>
    <recommendedName>
        <fullName evidence="6">THAP-type domain-containing protein</fullName>
    </recommendedName>
</protein>
<keyword evidence="8" id="KW-1185">Reference proteome</keyword>
<name>A0ABD0JNX1_9CAEN</name>
<dbReference type="EMBL" id="JACVVK020000368">
    <property type="protein sequence ID" value="KAK7476706.1"/>
    <property type="molecule type" value="Genomic_DNA"/>
</dbReference>
<reference evidence="7 8" key="1">
    <citation type="journal article" date="2023" name="Sci. Data">
        <title>Genome assembly of the Korean intertidal mud-creeper Batillaria attramentaria.</title>
        <authorList>
            <person name="Patra A.K."/>
            <person name="Ho P.T."/>
            <person name="Jun S."/>
            <person name="Lee S.J."/>
            <person name="Kim Y."/>
            <person name="Won Y.J."/>
        </authorList>
    </citation>
    <scope>NUCLEOTIDE SEQUENCE [LARGE SCALE GENOMIC DNA]</scope>
    <source>
        <strain evidence="7">Wonlab-2016</strain>
    </source>
</reference>
<dbReference type="Pfam" id="PF05485">
    <property type="entry name" value="THAP"/>
    <property type="match status" value="1"/>
</dbReference>
<evidence type="ECO:0000313" key="8">
    <source>
        <dbReference type="Proteomes" id="UP001519460"/>
    </source>
</evidence>
<dbReference type="SUPFAM" id="SSF57716">
    <property type="entry name" value="Glucocorticoid receptor-like (DNA-binding domain)"/>
    <property type="match status" value="1"/>
</dbReference>
<accession>A0ABD0JNX1</accession>
<keyword evidence="1" id="KW-0479">Metal-binding</keyword>
<dbReference type="Proteomes" id="UP001519460">
    <property type="component" value="Unassembled WGS sequence"/>
</dbReference>
<dbReference type="GO" id="GO:0003677">
    <property type="term" value="F:DNA binding"/>
    <property type="evidence" value="ECO:0007669"/>
    <property type="project" value="UniProtKB-UniRule"/>
</dbReference>
<keyword evidence="2 5" id="KW-0863">Zinc-finger</keyword>
<organism evidence="7 8">
    <name type="scientific">Batillaria attramentaria</name>
    <dbReference type="NCBI Taxonomy" id="370345"/>
    <lineage>
        <taxon>Eukaryota</taxon>
        <taxon>Metazoa</taxon>
        <taxon>Spiralia</taxon>
        <taxon>Lophotrochozoa</taxon>
        <taxon>Mollusca</taxon>
        <taxon>Gastropoda</taxon>
        <taxon>Caenogastropoda</taxon>
        <taxon>Sorbeoconcha</taxon>
        <taxon>Cerithioidea</taxon>
        <taxon>Batillariidae</taxon>
        <taxon>Batillaria</taxon>
    </lineage>
</organism>
<dbReference type="SMART" id="SM00980">
    <property type="entry name" value="THAP"/>
    <property type="match status" value="1"/>
</dbReference>
<dbReference type="GO" id="GO:0008270">
    <property type="term" value="F:zinc ion binding"/>
    <property type="evidence" value="ECO:0007669"/>
    <property type="project" value="UniProtKB-KW"/>
</dbReference>
<evidence type="ECO:0000256" key="3">
    <source>
        <dbReference type="ARBA" id="ARBA00022833"/>
    </source>
</evidence>
<evidence type="ECO:0000256" key="4">
    <source>
        <dbReference type="ARBA" id="ARBA00023125"/>
    </source>
</evidence>
<dbReference type="InterPro" id="IPR026521">
    <property type="entry name" value="THAP2"/>
</dbReference>
<dbReference type="SMART" id="SM00692">
    <property type="entry name" value="DM3"/>
    <property type="match status" value="1"/>
</dbReference>